<accession>A0A852TH35</accession>
<name>A0A852TH35_9BACI</name>
<sequence length="156" mass="18708">MSKKNQMLLNITLVMVSWLSIPFLGSRTIKRYFPAAILSIVLCSLDLQIGKRRKWWTFYNNPHSSLKNELPFLFGPMFAMAFLTLKWSYGNFKKFMLLNAIGGVIFTFPVTQFFTKLKLYKLVKINHLQFFLYFYYKAFFLYGFQYLFEKYKINKM</sequence>
<reference evidence="3" key="1">
    <citation type="submission" date="2020-07" db="EMBL/GenBank/DDBJ databases">
        <authorList>
            <person name="Partida-Martinez L."/>
            <person name="Huntemann M."/>
            <person name="Clum A."/>
            <person name="Wang J."/>
            <person name="Palaniappan K."/>
            <person name="Ritter S."/>
            <person name="Chen I.-M."/>
            <person name="Stamatis D."/>
            <person name="Reddy T."/>
            <person name="O'Malley R."/>
            <person name="Daum C."/>
            <person name="Shapiro N."/>
            <person name="Ivanova N."/>
            <person name="Kyrpides N."/>
            <person name="Woyke T."/>
        </authorList>
    </citation>
    <scope>NUCLEOTIDE SEQUENCE [LARGE SCALE GENOMIC DNA]</scope>
    <source>
        <strain evidence="3">AT2.8</strain>
    </source>
</reference>
<evidence type="ECO:0000313" key="3">
    <source>
        <dbReference type="Proteomes" id="UP000548423"/>
    </source>
</evidence>
<feature type="transmembrane region" description="Helical" evidence="1">
    <location>
        <begin position="95"/>
        <end position="115"/>
    </location>
</feature>
<organism evidence="2 3">
    <name type="scientific">Neobacillus niacini</name>
    <dbReference type="NCBI Taxonomy" id="86668"/>
    <lineage>
        <taxon>Bacteria</taxon>
        <taxon>Bacillati</taxon>
        <taxon>Bacillota</taxon>
        <taxon>Bacilli</taxon>
        <taxon>Bacillales</taxon>
        <taxon>Bacillaceae</taxon>
        <taxon>Neobacillus</taxon>
    </lineage>
</organism>
<proteinExistence type="predicted"/>
<dbReference type="Proteomes" id="UP000548423">
    <property type="component" value="Unassembled WGS sequence"/>
</dbReference>
<keyword evidence="1" id="KW-0812">Transmembrane</keyword>
<evidence type="ECO:0000313" key="2">
    <source>
        <dbReference type="EMBL" id="NYE07521.1"/>
    </source>
</evidence>
<protein>
    <submittedName>
        <fullName evidence="2">Uncharacterized protein</fullName>
    </submittedName>
</protein>
<feature type="transmembrane region" description="Helical" evidence="1">
    <location>
        <begin position="70"/>
        <end position="89"/>
    </location>
</feature>
<feature type="transmembrane region" description="Helical" evidence="1">
    <location>
        <begin position="7"/>
        <end position="25"/>
    </location>
</feature>
<comment type="caution">
    <text evidence="2">The sequence shown here is derived from an EMBL/GenBank/DDBJ whole genome shotgun (WGS) entry which is preliminary data.</text>
</comment>
<reference evidence="3" key="2">
    <citation type="submission" date="2020-08" db="EMBL/GenBank/DDBJ databases">
        <title>The Agave Microbiome: Exploring the role of microbial communities in plant adaptations to desert environments.</title>
        <authorList>
            <person name="Partida-Martinez L.P."/>
        </authorList>
    </citation>
    <scope>NUCLEOTIDE SEQUENCE [LARGE SCALE GENOMIC DNA]</scope>
    <source>
        <strain evidence="3">AT2.8</strain>
    </source>
</reference>
<keyword evidence="1" id="KW-0472">Membrane</keyword>
<keyword evidence="1" id="KW-1133">Transmembrane helix</keyword>
<dbReference type="AlphaFoldDB" id="A0A852TH35"/>
<feature type="transmembrane region" description="Helical" evidence="1">
    <location>
        <begin position="127"/>
        <end position="148"/>
    </location>
</feature>
<gene>
    <name evidence="2" type="ORF">F4694_004332</name>
</gene>
<dbReference type="EMBL" id="JACCBX010000009">
    <property type="protein sequence ID" value="NYE07521.1"/>
    <property type="molecule type" value="Genomic_DNA"/>
</dbReference>
<evidence type="ECO:0000256" key="1">
    <source>
        <dbReference type="SAM" id="Phobius"/>
    </source>
</evidence>